<dbReference type="PANTHER" id="PTHR24353:SF37">
    <property type="entry name" value="CAMP-DEPENDENT PROTEIN KINASE CATALYTIC SUBUNIT PRKX"/>
    <property type="match status" value="1"/>
</dbReference>
<protein>
    <submittedName>
        <fullName evidence="12">AGC/PKA protein kinase</fullName>
    </submittedName>
</protein>
<dbReference type="InterPro" id="IPR017441">
    <property type="entry name" value="Protein_kinase_ATP_BS"/>
</dbReference>
<evidence type="ECO:0000259" key="10">
    <source>
        <dbReference type="PROSITE" id="PS50011"/>
    </source>
</evidence>
<evidence type="ECO:0000259" key="11">
    <source>
        <dbReference type="PROSITE" id="PS51285"/>
    </source>
</evidence>
<dbReference type="VEuPathDB" id="FungiDB:SDRG_05472"/>
<evidence type="ECO:0000313" key="12">
    <source>
        <dbReference type="EMBL" id="EQC37247.1"/>
    </source>
</evidence>
<dbReference type="RefSeq" id="XP_008609409.1">
    <property type="nucleotide sequence ID" value="XM_008611187.1"/>
</dbReference>
<dbReference type="InterPro" id="IPR018490">
    <property type="entry name" value="cNMP-bd_dom_sf"/>
</dbReference>
<dbReference type="SUPFAM" id="SSF51206">
    <property type="entry name" value="cAMP-binding domain-like"/>
    <property type="match status" value="1"/>
</dbReference>
<dbReference type="PROSITE" id="PS00108">
    <property type="entry name" value="PROTEIN_KINASE_ST"/>
    <property type="match status" value="1"/>
</dbReference>
<dbReference type="InterPro" id="IPR011009">
    <property type="entry name" value="Kinase-like_dom_sf"/>
</dbReference>
<feature type="binding site" evidence="8">
    <location>
        <position position="426"/>
    </location>
    <ligand>
        <name>ATP</name>
        <dbReference type="ChEBI" id="CHEBI:30616"/>
    </ligand>
</feature>
<dbReference type="GeneID" id="19946199"/>
<dbReference type="GO" id="GO:0004691">
    <property type="term" value="F:cAMP-dependent protein kinase activity"/>
    <property type="evidence" value="ECO:0007669"/>
    <property type="project" value="TreeGrafter"/>
</dbReference>
<dbReference type="SMART" id="SM00220">
    <property type="entry name" value="S_TKc"/>
    <property type="match status" value="1"/>
</dbReference>
<name>T0S3C2_SAPDV</name>
<organism evidence="12 13">
    <name type="scientific">Saprolegnia diclina (strain VS20)</name>
    <dbReference type="NCBI Taxonomy" id="1156394"/>
    <lineage>
        <taxon>Eukaryota</taxon>
        <taxon>Sar</taxon>
        <taxon>Stramenopiles</taxon>
        <taxon>Oomycota</taxon>
        <taxon>Saprolegniomycetes</taxon>
        <taxon>Saprolegniales</taxon>
        <taxon>Saprolegniaceae</taxon>
        <taxon>Saprolegnia</taxon>
    </lineage>
</organism>
<dbReference type="Pfam" id="PF00069">
    <property type="entry name" value="Pkinase"/>
    <property type="match status" value="1"/>
</dbReference>
<feature type="region of interest" description="Disordered" evidence="9">
    <location>
        <begin position="1"/>
        <end position="82"/>
    </location>
</feature>
<evidence type="ECO:0000256" key="1">
    <source>
        <dbReference type="ARBA" id="ARBA00022527"/>
    </source>
</evidence>
<dbReference type="Proteomes" id="UP000030762">
    <property type="component" value="Unassembled WGS sequence"/>
</dbReference>
<evidence type="ECO:0000313" key="13">
    <source>
        <dbReference type="Proteomes" id="UP000030762"/>
    </source>
</evidence>
<dbReference type="GO" id="GO:0005952">
    <property type="term" value="C:cAMP-dependent protein kinase complex"/>
    <property type="evidence" value="ECO:0007669"/>
    <property type="project" value="TreeGrafter"/>
</dbReference>
<dbReference type="OrthoDB" id="60799at2759"/>
<evidence type="ECO:0000256" key="5">
    <source>
        <dbReference type="ARBA" id="ARBA00022777"/>
    </source>
</evidence>
<dbReference type="GO" id="GO:0005524">
    <property type="term" value="F:ATP binding"/>
    <property type="evidence" value="ECO:0007669"/>
    <property type="project" value="UniProtKB-UniRule"/>
</dbReference>
<dbReference type="InParanoid" id="T0S3C2"/>
<dbReference type="Gene3D" id="1.10.510.10">
    <property type="entry name" value="Transferase(Phosphotransferase) domain 1"/>
    <property type="match status" value="1"/>
</dbReference>
<dbReference type="PROSITE" id="PS51285">
    <property type="entry name" value="AGC_KINASE_CTER"/>
    <property type="match status" value="1"/>
</dbReference>
<dbReference type="Gene3D" id="3.30.200.20">
    <property type="entry name" value="Phosphorylase Kinase, domain 1"/>
    <property type="match status" value="1"/>
</dbReference>
<accession>T0S3C2</accession>
<dbReference type="InterPro" id="IPR014710">
    <property type="entry name" value="RmlC-like_jellyroll"/>
</dbReference>
<keyword evidence="5 12" id="KW-0418">Kinase</keyword>
<dbReference type="PROSITE" id="PS50011">
    <property type="entry name" value="PROTEIN_KINASE_DOM"/>
    <property type="match status" value="1"/>
</dbReference>
<gene>
    <name evidence="12" type="ORF">SDRG_05472</name>
</gene>
<evidence type="ECO:0000256" key="2">
    <source>
        <dbReference type="ARBA" id="ARBA00022535"/>
    </source>
</evidence>
<dbReference type="Gene3D" id="2.60.120.10">
    <property type="entry name" value="Jelly Rolls"/>
    <property type="match status" value="1"/>
</dbReference>
<keyword evidence="3" id="KW-0808">Transferase</keyword>
<keyword evidence="2" id="KW-0140">cGMP</keyword>
<keyword evidence="7" id="KW-0142">cGMP-binding</keyword>
<dbReference type="PANTHER" id="PTHR24353">
    <property type="entry name" value="CYCLIC NUCLEOTIDE-DEPENDENT PROTEIN KINASE"/>
    <property type="match status" value="1"/>
</dbReference>
<dbReference type="AlphaFoldDB" id="T0S3C2"/>
<evidence type="ECO:0000256" key="3">
    <source>
        <dbReference type="ARBA" id="ARBA00022679"/>
    </source>
</evidence>
<keyword evidence="6 8" id="KW-0067">ATP-binding</keyword>
<feature type="domain" description="Protein kinase" evidence="10">
    <location>
        <begin position="397"/>
        <end position="664"/>
    </location>
</feature>
<keyword evidence="13" id="KW-1185">Reference proteome</keyword>
<dbReference type="InterPro" id="IPR000719">
    <property type="entry name" value="Prot_kinase_dom"/>
</dbReference>
<keyword evidence="1" id="KW-0723">Serine/threonine-protein kinase</keyword>
<dbReference type="InterPro" id="IPR000961">
    <property type="entry name" value="AGC-kinase_C"/>
</dbReference>
<evidence type="ECO:0000256" key="9">
    <source>
        <dbReference type="SAM" id="MobiDB-lite"/>
    </source>
</evidence>
<keyword evidence="4 8" id="KW-0547">Nucleotide-binding</keyword>
<evidence type="ECO:0000256" key="4">
    <source>
        <dbReference type="ARBA" id="ARBA00022741"/>
    </source>
</evidence>
<dbReference type="OMA" id="VIHARAY"/>
<dbReference type="SUPFAM" id="SSF56112">
    <property type="entry name" value="Protein kinase-like (PK-like)"/>
    <property type="match status" value="1"/>
</dbReference>
<evidence type="ECO:0000256" key="6">
    <source>
        <dbReference type="ARBA" id="ARBA00022840"/>
    </source>
</evidence>
<dbReference type="eggNOG" id="KOG0616">
    <property type="taxonomic scope" value="Eukaryota"/>
</dbReference>
<dbReference type="STRING" id="1156394.T0S3C2"/>
<dbReference type="GO" id="GO:0030553">
    <property type="term" value="F:cGMP binding"/>
    <property type="evidence" value="ECO:0007669"/>
    <property type="project" value="UniProtKB-KW"/>
</dbReference>
<dbReference type="InterPro" id="IPR008271">
    <property type="entry name" value="Ser/Thr_kinase_AS"/>
</dbReference>
<proteinExistence type="predicted"/>
<dbReference type="EMBL" id="JH767145">
    <property type="protein sequence ID" value="EQC37247.1"/>
    <property type="molecule type" value="Genomic_DNA"/>
</dbReference>
<evidence type="ECO:0000256" key="8">
    <source>
        <dbReference type="PROSITE-ProRule" id="PRU10141"/>
    </source>
</evidence>
<evidence type="ECO:0000256" key="7">
    <source>
        <dbReference type="ARBA" id="ARBA00022992"/>
    </source>
</evidence>
<feature type="domain" description="AGC-kinase C-terminal" evidence="11">
    <location>
        <begin position="665"/>
        <end position="725"/>
    </location>
</feature>
<reference evidence="12 13" key="1">
    <citation type="submission" date="2012-04" db="EMBL/GenBank/DDBJ databases">
        <title>The Genome Sequence of Saprolegnia declina VS20.</title>
        <authorList>
            <consortium name="The Broad Institute Genome Sequencing Platform"/>
            <person name="Russ C."/>
            <person name="Nusbaum C."/>
            <person name="Tyler B."/>
            <person name="van West P."/>
            <person name="Dieguez-Uribeondo J."/>
            <person name="de Bruijn I."/>
            <person name="Tripathy S."/>
            <person name="Jiang R."/>
            <person name="Young S.K."/>
            <person name="Zeng Q."/>
            <person name="Gargeya S."/>
            <person name="Fitzgerald M."/>
            <person name="Haas B."/>
            <person name="Abouelleil A."/>
            <person name="Alvarado L."/>
            <person name="Arachchi H.M."/>
            <person name="Berlin A."/>
            <person name="Chapman S.B."/>
            <person name="Goldberg J."/>
            <person name="Griggs A."/>
            <person name="Gujja S."/>
            <person name="Hansen M."/>
            <person name="Howarth C."/>
            <person name="Imamovic A."/>
            <person name="Larimer J."/>
            <person name="McCowen C."/>
            <person name="Montmayeur A."/>
            <person name="Murphy C."/>
            <person name="Neiman D."/>
            <person name="Pearson M."/>
            <person name="Priest M."/>
            <person name="Roberts A."/>
            <person name="Saif S."/>
            <person name="Shea T."/>
            <person name="Sisk P."/>
            <person name="Sykes S."/>
            <person name="Wortman J."/>
            <person name="Nusbaum C."/>
            <person name="Birren B."/>
        </authorList>
    </citation>
    <scope>NUCLEOTIDE SEQUENCE [LARGE SCALE GENOMIC DNA]</scope>
    <source>
        <strain evidence="12 13">VS20</strain>
    </source>
</reference>
<dbReference type="PROSITE" id="PS00107">
    <property type="entry name" value="PROTEIN_KINASE_ATP"/>
    <property type="match status" value="1"/>
</dbReference>
<sequence>MTAAKSAKDTSPPRGLGVLDDVGPPREVQRASSSLLRERSANSKTPTTMAIETTPRGVYRTRDNPAADADDVPSKGVGKDRVFGPSAEAVRAVVRLQPLRPPSTMLTQRSEGSLATVQHHPLPRSLTAPALGKQPLVIDAASNSLRPPRRAPRTILDDLALLSRALCPFVCTSAQWSGLRPRLLRLLQKREFDTHDVVAARDSLSPLLVLLSGSVQCGDEASLTAGQLVGGESWLFDAPTRSKVVATSPTTAYVLPRSARTEVLALATPESLLSHATRLISVLAKDPTWAGVAPSDLWQHRHTATTASLRAACEPASVHLLLHGEASWHGSYGTELEVGTLLVSSSPRTLVPSVGSVWVQLTRADVAALLGDDAADAYFSRFEGEPKKMRSSGIDEYELLHTLGAGAFASVSLAMHVPTSEICALKIIPKDGLPSLKLARQALTERDVLASVSSPFIARYVMSFQDDWNLYLASEFVPGGELYARVHRRPAVTPHLDESAVLFYAANLALALDAFHSSGIVYRDLKLENVMLGANGYLKLVDCGFARRVDDRQEAMTLCGTPEYMAPELIAGRGYGRAVDYWALGALVYEMATGHSLFARDDDNQTLVMARISAVATLGLPFTPEFAVACSPRLRTLVQGLLQVDPTRRLGSRGLREVQQHPAFVNMDWSALRSHTIGAPYVPPIEHPLDTQHFLHLDDEYDGPDGTESPPAELQAAFATIFAQF</sequence>